<evidence type="ECO:0008006" key="4">
    <source>
        <dbReference type="Google" id="ProtNLM"/>
    </source>
</evidence>
<sequence length="125" mass="12620">MIPVLLVAACLISARNRAEAAAEQPQTATSDAGIVIDGGQVAEAVVEIQGCCCGGGGGGGDGGGCGGCGIKYISARSSPQWQQQHIAAQPPSDGNAVVQPRCRRLVLNLGYASFLFEQQSPVAGH</sequence>
<feature type="chain" id="PRO_5042001291" description="Secreted protein" evidence="1">
    <location>
        <begin position="21"/>
        <end position="125"/>
    </location>
</feature>
<keyword evidence="3" id="KW-1185">Reference proteome</keyword>
<organism evidence="2 3">
    <name type="scientific">Sesamum alatum</name>
    <dbReference type="NCBI Taxonomy" id="300844"/>
    <lineage>
        <taxon>Eukaryota</taxon>
        <taxon>Viridiplantae</taxon>
        <taxon>Streptophyta</taxon>
        <taxon>Embryophyta</taxon>
        <taxon>Tracheophyta</taxon>
        <taxon>Spermatophyta</taxon>
        <taxon>Magnoliopsida</taxon>
        <taxon>eudicotyledons</taxon>
        <taxon>Gunneridae</taxon>
        <taxon>Pentapetalae</taxon>
        <taxon>asterids</taxon>
        <taxon>lamiids</taxon>
        <taxon>Lamiales</taxon>
        <taxon>Pedaliaceae</taxon>
        <taxon>Sesamum</taxon>
    </lineage>
</organism>
<protein>
    <recommendedName>
        <fullName evidence="4">Secreted protein</fullName>
    </recommendedName>
</protein>
<dbReference type="EMBL" id="JACGWO010000008">
    <property type="protein sequence ID" value="KAK4420621.1"/>
    <property type="molecule type" value="Genomic_DNA"/>
</dbReference>
<evidence type="ECO:0000313" key="3">
    <source>
        <dbReference type="Proteomes" id="UP001293254"/>
    </source>
</evidence>
<comment type="caution">
    <text evidence="2">The sequence shown here is derived from an EMBL/GenBank/DDBJ whole genome shotgun (WGS) entry which is preliminary data.</text>
</comment>
<accession>A0AAE2CFT1</accession>
<keyword evidence="1" id="KW-0732">Signal</keyword>
<evidence type="ECO:0000313" key="2">
    <source>
        <dbReference type="EMBL" id="KAK4420621.1"/>
    </source>
</evidence>
<dbReference type="AlphaFoldDB" id="A0AAE2CFT1"/>
<proteinExistence type="predicted"/>
<reference evidence="2" key="1">
    <citation type="submission" date="2020-06" db="EMBL/GenBank/DDBJ databases">
        <authorList>
            <person name="Li T."/>
            <person name="Hu X."/>
            <person name="Zhang T."/>
            <person name="Song X."/>
            <person name="Zhang H."/>
            <person name="Dai N."/>
            <person name="Sheng W."/>
            <person name="Hou X."/>
            <person name="Wei L."/>
        </authorList>
    </citation>
    <scope>NUCLEOTIDE SEQUENCE</scope>
    <source>
        <strain evidence="2">3651</strain>
        <tissue evidence="2">Leaf</tissue>
    </source>
</reference>
<dbReference type="Proteomes" id="UP001293254">
    <property type="component" value="Unassembled WGS sequence"/>
</dbReference>
<reference evidence="2" key="2">
    <citation type="journal article" date="2024" name="Plant">
        <title>Genomic evolution and insights into agronomic trait innovations of Sesamum species.</title>
        <authorList>
            <person name="Miao H."/>
            <person name="Wang L."/>
            <person name="Qu L."/>
            <person name="Liu H."/>
            <person name="Sun Y."/>
            <person name="Le M."/>
            <person name="Wang Q."/>
            <person name="Wei S."/>
            <person name="Zheng Y."/>
            <person name="Lin W."/>
            <person name="Duan Y."/>
            <person name="Cao H."/>
            <person name="Xiong S."/>
            <person name="Wang X."/>
            <person name="Wei L."/>
            <person name="Li C."/>
            <person name="Ma Q."/>
            <person name="Ju M."/>
            <person name="Zhao R."/>
            <person name="Li G."/>
            <person name="Mu C."/>
            <person name="Tian Q."/>
            <person name="Mei H."/>
            <person name="Zhang T."/>
            <person name="Gao T."/>
            <person name="Zhang H."/>
        </authorList>
    </citation>
    <scope>NUCLEOTIDE SEQUENCE</scope>
    <source>
        <strain evidence="2">3651</strain>
    </source>
</reference>
<gene>
    <name evidence="2" type="ORF">Salat_2012600</name>
</gene>
<name>A0AAE2CFT1_9LAMI</name>
<evidence type="ECO:0000256" key="1">
    <source>
        <dbReference type="SAM" id="SignalP"/>
    </source>
</evidence>
<feature type="signal peptide" evidence="1">
    <location>
        <begin position="1"/>
        <end position="20"/>
    </location>
</feature>